<protein>
    <submittedName>
        <fullName evidence="7">Uncharacterized protein</fullName>
    </submittedName>
</protein>
<dbReference type="Gene3D" id="1.20.1080.10">
    <property type="entry name" value="Glycerol uptake facilitator protein"/>
    <property type="match status" value="1"/>
</dbReference>
<keyword evidence="5" id="KW-0813">Transport</keyword>
<evidence type="ECO:0000313" key="7">
    <source>
        <dbReference type="EMBL" id="KAF7627163.1"/>
    </source>
</evidence>
<evidence type="ECO:0000256" key="3">
    <source>
        <dbReference type="ARBA" id="ARBA00022989"/>
    </source>
</evidence>
<keyword evidence="4 6" id="KW-0472">Membrane</keyword>
<gene>
    <name evidence="7" type="ORF">Mgra_00009560</name>
</gene>
<dbReference type="InterPro" id="IPR023271">
    <property type="entry name" value="Aquaporin-like"/>
</dbReference>
<dbReference type="SUPFAM" id="SSF81338">
    <property type="entry name" value="Aquaporin-like"/>
    <property type="match status" value="1"/>
</dbReference>
<keyword evidence="2 5" id="KW-0812">Transmembrane</keyword>
<dbReference type="Pfam" id="PF00230">
    <property type="entry name" value="MIP"/>
    <property type="match status" value="1"/>
</dbReference>
<feature type="transmembrane region" description="Helical" evidence="6">
    <location>
        <begin position="253"/>
        <end position="272"/>
    </location>
</feature>
<accession>A0A8S9ZD27</accession>
<dbReference type="OrthoDB" id="3222at2759"/>
<dbReference type="Proteomes" id="UP000605970">
    <property type="component" value="Unassembled WGS sequence"/>
</dbReference>
<evidence type="ECO:0000256" key="1">
    <source>
        <dbReference type="ARBA" id="ARBA00004141"/>
    </source>
</evidence>
<dbReference type="InterPro" id="IPR000425">
    <property type="entry name" value="MIP"/>
</dbReference>
<dbReference type="GO" id="GO:0016020">
    <property type="term" value="C:membrane"/>
    <property type="evidence" value="ECO:0007669"/>
    <property type="project" value="UniProtKB-SubCell"/>
</dbReference>
<evidence type="ECO:0000256" key="6">
    <source>
        <dbReference type="SAM" id="Phobius"/>
    </source>
</evidence>
<evidence type="ECO:0000256" key="4">
    <source>
        <dbReference type="ARBA" id="ARBA00023136"/>
    </source>
</evidence>
<keyword evidence="8" id="KW-1185">Reference proteome</keyword>
<comment type="similarity">
    <text evidence="5">Belongs to the MIP/aquaporin (TC 1.A.8) family.</text>
</comment>
<evidence type="ECO:0000313" key="8">
    <source>
        <dbReference type="Proteomes" id="UP000605970"/>
    </source>
</evidence>
<dbReference type="EMBL" id="JABEBT010000164">
    <property type="protein sequence ID" value="KAF7627163.1"/>
    <property type="molecule type" value="Genomic_DNA"/>
</dbReference>
<sequence>MTTINAENIQINQQREQQQFDPWSRIYIPWLSEFIGTMLFVLFCNQTYWAYLLIITIGLFEATILIALLISFANISCCYFNPALIITSMLCLGTPLLLGISILFAQFFGAFIGALLFRSILSNTAFLDIFSHLSVLKTIERSEVLQFKHLENEENLLDNFDQFSSSPFGGRLQVFLLETFCSSIFIFSQLFPTLFRQTIIEIAISAGSARLFTCSLTFLSPLGQSGNFARTLANNLIATIFIRDENYYVWRYFHLHLFIEICSTILIAAMLFKYAKNVSANNNVELNANTQIRQGLERKIN</sequence>
<dbReference type="PRINTS" id="PR00783">
    <property type="entry name" value="MINTRINSICP"/>
</dbReference>
<dbReference type="AlphaFoldDB" id="A0A8S9ZD27"/>
<feature type="transmembrane region" description="Helical" evidence="6">
    <location>
        <begin position="49"/>
        <end position="72"/>
    </location>
</feature>
<feature type="transmembrane region" description="Helical" evidence="6">
    <location>
        <begin position="26"/>
        <end position="43"/>
    </location>
</feature>
<evidence type="ECO:0000256" key="5">
    <source>
        <dbReference type="RuleBase" id="RU000477"/>
    </source>
</evidence>
<comment type="caution">
    <text evidence="7">The sequence shown here is derived from an EMBL/GenBank/DDBJ whole genome shotgun (WGS) entry which is preliminary data.</text>
</comment>
<feature type="transmembrane region" description="Helical" evidence="6">
    <location>
        <begin position="84"/>
        <end position="117"/>
    </location>
</feature>
<dbReference type="GO" id="GO:0015267">
    <property type="term" value="F:channel activity"/>
    <property type="evidence" value="ECO:0007669"/>
    <property type="project" value="InterPro"/>
</dbReference>
<keyword evidence="3 6" id="KW-1133">Transmembrane helix</keyword>
<comment type="subcellular location">
    <subcellularLocation>
        <location evidence="1">Membrane</location>
        <topology evidence="1">Multi-pass membrane protein</topology>
    </subcellularLocation>
</comment>
<organism evidence="7 8">
    <name type="scientific">Meloidogyne graminicola</name>
    <dbReference type="NCBI Taxonomy" id="189291"/>
    <lineage>
        <taxon>Eukaryota</taxon>
        <taxon>Metazoa</taxon>
        <taxon>Ecdysozoa</taxon>
        <taxon>Nematoda</taxon>
        <taxon>Chromadorea</taxon>
        <taxon>Rhabditida</taxon>
        <taxon>Tylenchina</taxon>
        <taxon>Tylenchomorpha</taxon>
        <taxon>Tylenchoidea</taxon>
        <taxon>Meloidogynidae</taxon>
        <taxon>Meloidogyninae</taxon>
        <taxon>Meloidogyne</taxon>
    </lineage>
</organism>
<name>A0A8S9ZD27_9BILA</name>
<evidence type="ECO:0000256" key="2">
    <source>
        <dbReference type="ARBA" id="ARBA00022692"/>
    </source>
</evidence>
<reference evidence="7" key="1">
    <citation type="journal article" date="2020" name="Ecol. Evol.">
        <title>Genome structure and content of the rice root-knot nematode (Meloidogyne graminicola).</title>
        <authorList>
            <person name="Phan N.T."/>
            <person name="Danchin E.G.J."/>
            <person name="Klopp C."/>
            <person name="Perfus-Barbeoch L."/>
            <person name="Kozlowski D.K."/>
            <person name="Koutsovoulos G.D."/>
            <person name="Lopez-Roques C."/>
            <person name="Bouchez O."/>
            <person name="Zahm M."/>
            <person name="Besnard G."/>
            <person name="Bellafiore S."/>
        </authorList>
    </citation>
    <scope>NUCLEOTIDE SEQUENCE</scope>
    <source>
        <strain evidence="7">VN-18</strain>
    </source>
</reference>
<proteinExistence type="inferred from homology"/>